<evidence type="ECO:0000313" key="2">
    <source>
        <dbReference type="Proteomes" id="UP000478052"/>
    </source>
</evidence>
<gene>
    <name evidence="1" type="ORF">FWK35_00024059</name>
</gene>
<organism evidence="1 2">
    <name type="scientific">Aphis craccivora</name>
    <name type="common">Cowpea aphid</name>
    <dbReference type="NCBI Taxonomy" id="307492"/>
    <lineage>
        <taxon>Eukaryota</taxon>
        <taxon>Metazoa</taxon>
        <taxon>Ecdysozoa</taxon>
        <taxon>Arthropoda</taxon>
        <taxon>Hexapoda</taxon>
        <taxon>Insecta</taxon>
        <taxon>Pterygota</taxon>
        <taxon>Neoptera</taxon>
        <taxon>Paraneoptera</taxon>
        <taxon>Hemiptera</taxon>
        <taxon>Sternorrhyncha</taxon>
        <taxon>Aphidomorpha</taxon>
        <taxon>Aphidoidea</taxon>
        <taxon>Aphididae</taxon>
        <taxon>Aphidini</taxon>
        <taxon>Aphis</taxon>
        <taxon>Aphis</taxon>
    </lineage>
</organism>
<name>A0A6G0ZGV7_APHCR</name>
<dbReference type="EMBL" id="VUJU01000490">
    <property type="protein sequence ID" value="KAF0770061.1"/>
    <property type="molecule type" value="Genomic_DNA"/>
</dbReference>
<dbReference type="AlphaFoldDB" id="A0A6G0ZGV7"/>
<evidence type="ECO:0000313" key="1">
    <source>
        <dbReference type="EMBL" id="KAF0770061.1"/>
    </source>
</evidence>
<comment type="caution">
    <text evidence="1">The sequence shown here is derived from an EMBL/GenBank/DDBJ whole genome shotgun (WGS) entry which is preliminary data.</text>
</comment>
<protein>
    <submittedName>
        <fullName evidence="1">Uncharacterized protein</fullName>
    </submittedName>
</protein>
<dbReference type="Proteomes" id="UP000478052">
    <property type="component" value="Unassembled WGS sequence"/>
</dbReference>
<proteinExistence type="predicted"/>
<keyword evidence="2" id="KW-1185">Reference proteome</keyword>
<accession>A0A6G0ZGV7</accession>
<reference evidence="1 2" key="1">
    <citation type="submission" date="2019-08" db="EMBL/GenBank/DDBJ databases">
        <title>Whole genome of Aphis craccivora.</title>
        <authorList>
            <person name="Voronova N.V."/>
            <person name="Shulinski R.S."/>
            <person name="Bandarenka Y.V."/>
            <person name="Zhorov D.G."/>
            <person name="Warner D."/>
        </authorList>
    </citation>
    <scope>NUCLEOTIDE SEQUENCE [LARGE SCALE GENOMIC DNA]</scope>
    <source>
        <strain evidence="1">180601</strain>
        <tissue evidence="1">Whole Body</tissue>
    </source>
</reference>
<sequence>MLIQPYKRWVIVIFVETNDYSVIPANWLISQTEVTTFNILSVQYCRWPSFNVTNDELLRADDPDDLWNSFKIKILDGRLYSNFKEACYKRIELENSTIKAQKEKNNKRRKSSSDSDFLVIYYIHRQKNIKYVLYTGKKAVNFSEFSVTLPPSIQIEASTTGISDIGT</sequence>